<sequence length="91" mass="10443">MKHVLRRLASLWGSTSTQIDGIKHIGEEGKTGRQERVEKKSICSYLLRPLQKMPSRPGMQKRYQGPREVSDHRGLIFQSHADDVTLYGRLP</sequence>
<dbReference type="EMBL" id="CAUYUJ010002688">
    <property type="protein sequence ID" value="CAK0801942.1"/>
    <property type="molecule type" value="Genomic_DNA"/>
</dbReference>
<accession>A0ABN9QBF2</accession>
<organism evidence="2 3">
    <name type="scientific">Prorocentrum cordatum</name>
    <dbReference type="NCBI Taxonomy" id="2364126"/>
    <lineage>
        <taxon>Eukaryota</taxon>
        <taxon>Sar</taxon>
        <taxon>Alveolata</taxon>
        <taxon>Dinophyceae</taxon>
        <taxon>Prorocentrales</taxon>
        <taxon>Prorocentraceae</taxon>
        <taxon>Prorocentrum</taxon>
    </lineage>
</organism>
<evidence type="ECO:0000256" key="1">
    <source>
        <dbReference type="SAM" id="MobiDB-lite"/>
    </source>
</evidence>
<keyword evidence="3" id="KW-1185">Reference proteome</keyword>
<comment type="caution">
    <text evidence="2">The sequence shown here is derived from an EMBL/GenBank/DDBJ whole genome shotgun (WGS) entry which is preliminary data.</text>
</comment>
<gene>
    <name evidence="2" type="ORF">PCOR1329_LOCUS9617</name>
</gene>
<proteinExistence type="predicted"/>
<dbReference type="Proteomes" id="UP001189429">
    <property type="component" value="Unassembled WGS sequence"/>
</dbReference>
<evidence type="ECO:0000313" key="2">
    <source>
        <dbReference type="EMBL" id="CAK0801942.1"/>
    </source>
</evidence>
<name>A0ABN9QBF2_9DINO</name>
<reference evidence="2" key="1">
    <citation type="submission" date="2023-10" db="EMBL/GenBank/DDBJ databases">
        <authorList>
            <person name="Chen Y."/>
            <person name="Shah S."/>
            <person name="Dougan E. K."/>
            <person name="Thang M."/>
            <person name="Chan C."/>
        </authorList>
    </citation>
    <scope>NUCLEOTIDE SEQUENCE [LARGE SCALE GENOMIC DNA]</scope>
</reference>
<feature type="region of interest" description="Disordered" evidence="1">
    <location>
        <begin position="53"/>
        <end position="74"/>
    </location>
</feature>
<evidence type="ECO:0000313" key="3">
    <source>
        <dbReference type="Proteomes" id="UP001189429"/>
    </source>
</evidence>
<protein>
    <submittedName>
        <fullName evidence="2">Uncharacterized protein</fullName>
    </submittedName>
</protein>